<accession>A0AA90H042</accession>
<reference evidence="2 3" key="1">
    <citation type="submission" date="2023-05" db="EMBL/GenBank/DDBJ databases">
        <title>Streptantibioticus silvisoli sp. nov., acidotolerant actinomycetes 1 from pine litter.</title>
        <authorList>
            <person name="Swiecimska M."/>
            <person name="Golinska P."/>
            <person name="Sangal V."/>
            <person name="Wachnowicz B."/>
            <person name="Goodfellow M."/>
        </authorList>
    </citation>
    <scope>NUCLEOTIDE SEQUENCE</scope>
    <source>
        <strain evidence="2">SL13</strain>
        <strain evidence="1 3">SL54</strain>
    </source>
</reference>
<dbReference type="EMBL" id="JABXJJ020000018">
    <property type="protein sequence ID" value="MDI5970809.1"/>
    <property type="molecule type" value="Genomic_DNA"/>
</dbReference>
<keyword evidence="3" id="KW-1185">Reference proteome</keyword>
<proteinExistence type="predicted"/>
<dbReference type="AlphaFoldDB" id="A0AA90H042"/>
<protein>
    <submittedName>
        <fullName evidence="2">Uncharacterized protein</fullName>
    </submittedName>
</protein>
<dbReference type="EMBL" id="JAAGKO020000056">
    <property type="protein sequence ID" value="MDI5966639.1"/>
    <property type="molecule type" value="Genomic_DNA"/>
</dbReference>
<evidence type="ECO:0000313" key="3">
    <source>
        <dbReference type="Proteomes" id="UP001156398"/>
    </source>
</evidence>
<evidence type="ECO:0000313" key="2">
    <source>
        <dbReference type="EMBL" id="MDI5970809.1"/>
    </source>
</evidence>
<evidence type="ECO:0000313" key="1">
    <source>
        <dbReference type="EMBL" id="MDI5966639.1"/>
    </source>
</evidence>
<organism evidence="2">
    <name type="scientific">Streptantibioticus silvisoli</name>
    <dbReference type="NCBI Taxonomy" id="2705255"/>
    <lineage>
        <taxon>Bacteria</taxon>
        <taxon>Bacillati</taxon>
        <taxon>Actinomycetota</taxon>
        <taxon>Actinomycetes</taxon>
        <taxon>Kitasatosporales</taxon>
        <taxon>Streptomycetaceae</taxon>
        <taxon>Streptantibioticus</taxon>
    </lineage>
</organism>
<name>A0AA90H042_9ACTN</name>
<comment type="caution">
    <text evidence="2">The sequence shown here is derived from an EMBL/GenBank/DDBJ whole genome shotgun (WGS) entry which is preliminary data.</text>
</comment>
<sequence>MAINDKLQATNDEAIIAAADAEIEELSDHSRPMVVSEINEA</sequence>
<gene>
    <name evidence="1" type="ORF">POF43_028585</name>
    <name evidence="2" type="ORF">POF50_015910</name>
</gene>
<dbReference type="Proteomes" id="UP001156398">
    <property type="component" value="Unassembled WGS sequence"/>
</dbReference>
<dbReference type="RefSeq" id="WP_271314344.1">
    <property type="nucleotide sequence ID" value="NZ_JAAGKO020000056.1"/>
</dbReference>